<evidence type="ECO:0000313" key="2">
    <source>
        <dbReference type="Proteomes" id="UP001162992"/>
    </source>
</evidence>
<comment type="caution">
    <text evidence="1">The sequence shown here is derived from an EMBL/GenBank/DDBJ whole genome shotgun (WGS) entry which is preliminary data.</text>
</comment>
<gene>
    <name evidence="1" type="ORF">O6H91_17G000600</name>
</gene>
<proteinExistence type="predicted"/>
<sequence>MGQSGTGSNLGHQGVSNGELCKRSKTTIGYFFCLVTMSVSVTFFFHAAHNLGFLEGIAKRRADFTAGIWSQLNLVSDEQIYGHIQHGRQQLSTLKSTSSSAGSISSVAPSAEVLTGWKKGTLQTDGSDSAKLTNTSERAALYAEPANFESIISLNSQNNTSLSSEGECDLYTGKWVPGPMGSLYKNHTCPLLSQSQNCLGNGRPDTGYENWRWKPSGCSLPRFHAEAFLGAVRGKVIAFVGDSIARNHMESLMCCLMQVEAPNNRGCRKMQRWYFPRHSVTIIRIWSAWLVSTSRKLSELTPVNVTNLHLDQADEAFMEFLPKFDVLIISSGHWYTKKTAYMMADKLVGGQGWRTNTPSFRYNSSAAFALAMQTALNAIVSHPEYHGLTIFRTYSPKHYEGGQWNVGGSCTGNTRPFTNFELPYNAYTELMHQHQLNAFRKAELNVTNKSKLRLMDVTPVFRYRADGHPGIYTNQDPIKQTKRGKNGFPSQDCLHWCMPGPIDTWNEFLFETLKQELLG</sequence>
<organism evidence="1 2">
    <name type="scientific">Diphasiastrum complanatum</name>
    <name type="common">Issler's clubmoss</name>
    <name type="synonym">Lycopodium complanatum</name>
    <dbReference type="NCBI Taxonomy" id="34168"/>
    <lineage>
        <taxon>Eukaryota</taxon>
        <taxon>Viridiplantae</taxon>
        <taxon>Streptophyta</taxon>
        <taxon>Embryophyta</taxon>
        <taxon>Tracheophyta</taxon>
        <taxon>Lycopodiopsida</taxon>
        <taxon>Lycopodiales</taxon>
        <taxon>Lycopodiaceae</taxon>
        <taxon>Lycopodioideae</taxon>
        <taxon>Diphasiastrum</taxon>
    </lineage>
</organism>
<dbReference type="Proteomes" id="UP001162992">
    <property type="component" value="Chromosome 17"/>
</dbReference>
<protein>
    <submittedName>
        <fullName evidence="1">Uncharacterized protein</fullName>
    </submittedName>
</protein>
<reference evidence="2" key="1">
    <citation type="journal article" date="2024" name="Proc. Natl. Acad. Sci. U.S.A.">
        <title>Extraordinary preservation of gene collinearity over three hundred million years revealed in homosporous lycophytes.</title>
        <authorList>
            <person name="Li C."/>
            <person name="Wickell D."/>
            <person name="Kuo L.Y."/>
            <person name="Chen X."/>
            <person name="Nie B."/>
            <person name="Liao X."/>
            <person name="Peng D."/>
            <person name="Ji J."/>
            <person name="Jenkins J."/>
            <person name="Williams M."/>
            <person name="Shu S."/>
            <person name="Plott C."/>
            <person name="Barry K."/>
            <person name="Rajasekar S."/>
            <person name="Grimwood J."/>
            <person name="Han X."/>
            <person name="Sun S."/>
            <person name="Hou Z."/>
            <person name="He W."/>
            <person name="Dai G."/>
            <person name="Sun C."/>
            <person name="Schmutz J."/>
            <person name="Leebens-Mack J.H."/>
            <person name="Li F.W."/>
            <person name="Wang L."/>
        </authorList>
    </citation>
    <scope>NUCLEOTIDE SEQUENCE [LARGE SCALE GENOMIC DNA]</scope>
    <source>
        <strain evidence="2">cv. PW_Plant_1</strain>
    </source>
</reference>
<accession>A0ACC2B3I1</accession>
<dbReference type="EMBL" id="CM055108">
    <property type="protein sequence ID" value="KAJ7524320.1"/>
    <property type="molecule type" value="Genomic_DNA"/>
</dbReference>
<name>A0ACC2B3I1_DIPCM</name>
<evidence type="ECO:0000313" key="1">
    <source>
        <dbReference type="EMBL" id="KAJ7524320.1"/>
    </source>
</evidence>
<keyword evidence="2" id="KW-1185">Reference proteome</keyword>